<sequence length="280" mass="29823">MHKPCVAMGVSLALLLNCALSKAEDYADFELRRGFASQTSSGETGGDRDAAEYYGGDCLGFIDETPDHHIKVLEPVTLTLTLDSTTDSTLIVQGENRLYCDDDSAGGEDARITTSLTAGDYAVYVGHIQQNGYYQLTLDEGEPVSAAIPKAAVYQYANFKLSPGFATTHISGGTTGGNKDHPVDAGERYGGGCVGEIDDIPDHHLLIKEQAGLRLTLQSTADATLVISGPDGLLMCEQNRSDNGQTVMEGSFLPGRYEVYVGHLSGVGVYRLTISELTAD</sequence>
<dbReference type="EMBL" id="LSZO01000135">
    <property type="protein sequence ID" value="KXU38381.1"/>
    <property type="molecule type" value="Genomic_DNA"/>
</dbReference>
<proteinExistence type="predicted"/>
<evidence type="ECO:0000313" key="3">
    <source>
        <dbReference type="Proteomes" id="UP000072660"/>
    </source>
</evidence>
<dbReference type="Proteomes" id="UP000072660">
    <property type="component" value="Unassembled WGS sequence"/>
</dbReference>
<dbReference type="AlphaFoldDB" id="A0A139SV89"/>
<dbReference type="OrthoDB" id="5973611at2"/>
<evidence type="ECO:0000313" key="2">
    <source>
        <dbReference type="EMBL" id="KXU38381.1"/>
    </source>
</evidence>
<gene>
    <name evidence="2" type="ORF">AXE65_01310</name>
</gene>
<accession>A0A139SV89</accession>
<evidence type="ECO:0000256" key="1">
    <source>
        <dbReference type="SAM" id="SignalP"/>
    </source>
</evidence>
<keyword evidence="3" id="KW-1185">Reference proteome</keyword>
<keyword evidence="1" id="KW-0732">Signal</keyword>
<feature type="chain" id="PRO_5007299462" description="Peptidase C-terminal archaeal/bacterial domain-containing protein" evidence="1">
    <location>
        <begin position="24"/>
        <end position="280"/>
    </location>
</feature>
<evidence type="ECO:0008006" key="4">
    <source>
        <dbReference type="Google" id="ProtNLM"/>
    </source>
</evidence>
<feature type="signal peptide" evidence="1">
    <location>
        <begin position="1"/>
        <end position="23"/>
    </location>
</feature>
<organism evidence="2 3">
    <name type="scientific">Ventosimonas gracilis</name>
    <dbReference type="NCBI Taxonomy" id="1680762"/>
    <lineage>
        <taxon>Bacteria</taxon>
        <taxon>Pseudomonadati</taxon>
        <taxon>Pseudomonadota</taxon>
        <taxon>Gammaproteobacteria</taxon>
        <taxon>Pseudomonadales</taxon>
        <taxon>Ventosimonadaceae</taxon>
        <taxon>Ventosimonas</taxon>
    </lineage>
</organism>
<name>A0A139SV89_9GAMM</name>
<dbReference type="RefSeq" id="WP_068389456.1">
    <property type="nucleotide sequence ID" value="NZ_LSZO01000135.1"/>
</dbReference>
<comment type="caution">
    <text evidence="2">The sequence shown here is derived from an EMBL/GenBank/DDBJ whole genome shotgun (WGS) entry which is preliminary data.</text>
</comment>
<reference evidence="2 3" key="1">
    <citation type="submission" date="2016-02" db="EMBL/GenBank/DDBJ databases">
        <authorList>
            <person name="Wen L."/>
            <person name="He K."/>
            <person name="Yang H."/>
        </authorList>
    </citation>
    <scope>NUCLEOTIDE SEQUENCE [LARGE SCALE GENOMIC DNA]</scope>
    <source>
        <strain evidence="2 3">CV58</strain>
    </source>
</reference>
<protein>
    <recommendedName>
        <fullName evidence="4">Peptidase C-terminal archaeal/bacterial domain-containing protein</fullName>
    </recommendedName>
</protein>